<name>A0A9Q1E879_SYNKA</name>
<dbReference type="PANTHER" id="PTHR45935:SF15">
    <property type="entry name" value="SCAN BOX DOMAIN-CONTAINING PROTEIN"/>
    <property type="match status" value="1"/>
</dbReference>
<dbReference type="EMBL" id="JAINUF010000022">
    <property type="protein sequence ID" value="KAJ8333999.1"/>
    <property type="molecule type" value="Genomic_DNA"/>
</dbReference>
<organism evidence="3 4">
    <name type="scientific">Synaphobranchus kaupii</name>
    <name type="common">Kaup's arrowtooth eel</name>
    <dbReference type="NCBI Taxonomy" id="118154"/>
    <lineage>
        <taxon>Eukaryota</taxon>
        <taxon>Metazoa</taxon>
        <taxon>Chordata</taxon>
        <taxon>Craniata</taxon>
        <taxon>Vertebrata</taxon>
        <taxon>Euteleostomi</taxon>
        <taxon>Actinopterygii</taxon>
        <taxon>Neopterygii</taxon>
        <taxon>Teleostei</taxon>
        <taxon>Anguilliformes</taxon>
        <taxon>Synaphobranchidae</taxon>
        <taxon>Synaphobranchus</taxon>
    </lineage>
</organism>
<dbReference type="InterPro" id="IPR050916">
    <property type="entry name" value="SCAN-C2H2_zinc_finger"/>
</dbReference>
<comment type="caution">
    <text evidence="3">The sequence shown here is derived from an EMBL/GenBank/DDBJ whole genome shotgun (WGS) entry which is preliminary data.</text>
</comment>
<dbReference type="InterPro" id="IPR003309">
    <property type="entry name" value="SCAN_dom"/>
</dbReference>
<evidence type="ECO:0000256" key="1">
    <source>
        <dbReference type="ARBA" id="ARBA00023242"/>
    </source>
</evidence>
<dbReference type="Proteomes" id="UP001152622">
    <property type="component" value="Chromosome 22"/>
</dbReference>
<gene>
    <name evidence="3" type="ORF">SKAU_G00413180</name>
</gene>
<sequence>MRPEQQTKEEIGETVILEQLLRVLPVDTWTWVREHEPEAGLIAAKLALQYLNAQKGAPQHRPAIPSMVPRSRNNNNTEAETTLHKLDVVQAKALRVCSGAFRTTPVPAMQVDVGESPLRLRRAKLGLNY</sequence>
<evidence type="ECO:0000259" key="2">
    <source>
        <dbReference type="PROSITE" id="PS50804"/>
    </source>
</evidence>
<dbReference type="Pfam" id="PF02023">
    <property type="entry name" value="SCAN"/>
    <property type="match status" value="1"/>
</dbReference>
<dbReference type="AlphaFoldDB" id="A0A9Q1E879"/>
<evidence type="ECO:0000313" key="4">
    <source>
        <dbReference type="Proteomes" id="UP001152622"/>
    </source>
</evidence>
<keyword evidence="1" id="KW-0539">Nucleus</keyword>
<dbReference type="PROSITE" id="PS50804">
    <property type="entry name" value="SCAN_BOX"/>
    <property type="match status" value="1"/>
</dbReference>
<dbReference type="PANTHER" id="PTHR45935">
    <property type="entry name" value="PROTEIN ZBED8-RELATED"/>
    <property type="match status" value="1"/>
</dbReference>
<dbReference type="Gene3D" id="1.10.4020.10">
    <property type="entry name" value="DNA breaking-rejoining enzymes"/>
    <property type="match status" value="1"/>
</dbReference>
<keyword evidence="4" id="KW-1185">Reference proteome</keyword>
<protein>
    <recommendedName>
        <fullName evidence="2">SCAN box domain-containing protein</fullName>
    </recommendedName>
</protein>
<feature type="domain" description="SCAN box" evidence="2">
    <location>
        <begin position="1"/>
        <end position="40"/>
    </location>
</feature>
<dbReference type="InterPro" id="IPR038269">
    <property type="entry name" value="SCAN_sf"/>
</dbReference>
<reference evidence="3" key="1">
    <citation type="journal article" date="2023" name="Science">
        <title>Genome structures resolve the early diversification of teleost fishes.</title>
        <authorList>
            <person name="Parey E."/>
            <person name="Louis A."/>
            <person name="Montfort J."/>
            <person name="Bouchez O."/>
            <person name="Roques C."/>
            <person name="Iampietro C."/>
            <person name="Lluch J."/>
            <person name="Castinel A."/>
            <person name="Donnadieu C."/>
            <person name="Desvignes T."/>
            <person name="Floi Bucao C."/>
            <person name="Jouanno E."/>
            <person name="Wen M."/>
            <person name="Mejri S."/>
            <person name="Dirks R."/>
            <person name="Jansen H."/>
            <person name="Henkel C."/>
            <person name="Chen W.J."/>
            <person name="Zahm M."/>
            <person name="Cabau C."/>
            <person name="Klopp C."/>
            <person name="Thompson A.W."/>
            <person name="Robinson-Rechavi M."/>
            <person name="Braasch I."/>
            <person name="Lecointre G."/>
            <person name="Bobe J."/>
            <person name="Postlethwait J.H."/>
            <person name="Berthelot C."/>
            <person name="Roest Crollius H."/>
            <person name="Guiguen Y."/>
        </authorList>
    </citation>
    <scope>NUCLEOTIDE SEQUENCE</scope>
    <source>
        <strain evidence="3">WJC10195</strain>
    </source>
</reference>
<proteinExistence type="predicted"/>
<evidence type="ECO:0000313" key="3">
    <source>
        <dbReference type="EMBL" id="KAJ8333999.1"/>
    </source>
</evidence>
<dbReference type="SUPFAM" id="SSF47353">
    <property type="entry name" value="Retrovirus capsid dimerization domain-like"/>
    <property type="match status" value="1"/>
</dbReference>
<accession>A0A9Q1E879</accession>
<dbReference type="OrthoDB" id="6077919at2759"/>